<dbReference type="AlphaFoldDB" id="A0A5S5BXE6"/>
<feature type="chain" id="PRO_5024323381" description="Membrane metalloprotease" evidence="1">
    <location>
        <begin position="21"/>
        <end position="255"/>
    </location>
</feature>
<evidence type="ECO:0000313" key="2">
    <source>
        <dbReference type="EMBL" id="TYP70976.1"/>
    </source>
</evidence>
<accession>A0A5S5BXE6</accession>
<sequence>MRLHKLLLLFIFTTTFLVSCSSEDDTPIAISKVDNQKPLGSSARDLLASDQFNGLTVELISVKGFEPKAAAIQGFKTFLENRLNKPDGITFNTRVVNSSNLAPFTIEEIARLENDNRTAYNSGDEITVYIYFADGSRESDTDTEVTLGTAYLNTSIVIYEETLRNVSNRPNSPDLSTIENATLNHEFAHLIGLVDIGTPQQTPHEDTDSEGHCNVQDCLMSAAIEFGSGVINMVDNTVPKLDDLCLNDLRANGGK</sequence>
<feature type="signal peptide" evidence="1">
    <location>
        <begin position="1"/>
        <end position="20"/>
    </location>
</feature>
<comment type="caution">
    <text evidence="2">The sequence shown here is derived from an EMBL/GenBank/DDBJ whole genome shotgun (WGS) entry which is preliminary data.</text>
</comment>
<reference evidence="2 3" key="1">
    <citation type="submission" date="2019-07" db="EMBL/GenBank/DDBJ databases">
        <title>Genomic Encyclopedia of Archaeal and Bacterial Type Strains, Phase II (KMG-II): from individual species to whole genera.</title>
        <authorList>
            <person name="Goeker M."/>
        </authorList>
    </citation>
    <scope>NUCLEOTIDE SEQUENCE [LARGE SCALE GENOMIC DNA]</scope>
    <source>
        <strain evidence="2 3">DSM 17527</strain>
    </source>
</reference>
<keyword evidence="3" id="KW-1185">Reference proteome</keyword>
<evidence type="ECO:0000313" key="3">
    <source>
        <dbReference type="Proteomes" id="UP000324376"/>
    </source>
</evidence>
<proteinExistence type="predicted"/>
<dbReference type="EMBL" id="VNHU01000010">
    <property type="protein sequence ID" value="TYP70976.1"/>
    <property type="molecule type" value="Genomic_DNA"/>
</dbReference>
<dbReference type="Proteomes" id="UP000324376">
    <property type="component" value="Unassembled WGS sequence"/>
</dbReference>
<dbReference type="SUPFAM" id="SSF55486">
    <property type="entry name" value="Metalloproteases ('zincins'), catalytic domain"/>
    <property type="match status" value="1"/>
</dbReference>
<keyword evidence="1" id="KW-0732">Signal</keyword>
<dbReference type="RefSeq" id="WP_148783485.1">
    <property type="nucleotide sequence ID" value="NZ_VNHU01000010.1"/>
</dbReference>
<evidence type="ECO:0000256" key="1">
    <source>
        <dbReference type="SAM" id="SignalP"/>
    </source>
</evidence>
<organism evidence="2 3">
    <name type="scientific">Aquimarina intermedia</name>
    <dbReference type="NCBI Taxonomy" id="350814"/>
    <lineage>
        <taxon>Bacteria</taxon>
        <taxon>Pseudomonadati</taxon>
        <taxon>Bacteroidota</taxon>
        <taxon>Flavobacteriia</taxon>
        <taxon>Flavobacteriales</taxon>
        <taxon>Flavobacteriaceae</taxon>
        <taxon>Aquimarina</taxon>
    </lineage>
</organism>
<dbReference type="PROSITE" id="PS51257">
    <property type="entry name" value="PROKAR_LIPOPROTEIN"/>
    <property type="match status" value="1"/>
</dbReference>
<protein>
    <recommendedName>
        <fullName evidence="4">Membrane metalloprotease</fullName>
    </recommendedName>
</protein>
<gene>
    <name evidence="2" type="ORF">BD809_11035</name>
</gene>
<evidence type="ECO:0008006" key="4">
    <source>
        <dbReference type="Google" id="ProtNLM"/>
    </source>
</evidence>
<name>A0A5S5BXE6_9FLAO</name>
<dbReference type="OrthoDB" id="1121673at2"/>